<dbReference type="Gene3D" id="1.20.1610.10">
    <property type="entry name" value="alpha-1,2-mannosidases domains"/>
    <property type="match status" value="1"/>
</dbReference>
<dbReference type="PANTHER" id="PTHR12143:SF39">
    <property type="entry name" value="SECRETED PROTEIN"/>
    <property type="match status" value="1"/>
</dbReference>
<keyword evidence="4" id="KW-0732">Signal</keyword>
<dbReference type="InterPro" id="IPR014718">
    <property type="entry name" value="GH-type_carb-bd"/>
</dbReference>
<evidence type="ECO:0000256" key="3">
    <source>
        <dbReference type="ARBA" id="ARBA00022837"/>
    </source>
</evidence>
<comment type="caution">
    <text evidence="7">The sequence shown here is derived from an EMBL/GenBank/DDBJ whole genome shotgun (WGS) entry which is preliminary data.</text>
</comment>
<protein>
    <submittedName>
        <fullName evidence="7">Glycoside hydrolase family 92 protein</fullName>
    </submittedName>
</protein>
<dbReference type="NCBIfam" id="TIGR01180">
    <property type="entry name" value="aman2_put"/>
    <property type="match status" value="1"/>
</dbReference>
<dbReference type="GO" id="GO:0005829">
    <property type="term" value="C:cytosol"/>
    <property type="evidence" value="ECO:0007669"/>
    <property type="project" value="TreeGrafter"/>
</dbReference>
<feature type="signal peptide" evidence="4">
    <location>
        <begin position="1"/>
        <end position="26"/>
    </location>
</feature>
<feature type="domain" description="Glycosyl hydrolase family 92" evidence="5">
    <location>
        <begin position="283"/>
        <end position="779"/>
    </location>
</feature>
<dbReference type="EMBL" id="QRUU01000060">
    <property type="protein sequence ID" value="RGR92997.1"/>
    <property type="molecule type" value="Genomic_DNA"/>
</dbReference>
<evidence type="ECO:0000313" key="8">
    <source>
        <dbReference type="Proteomes" id="UP000285864"/>
    </source>
</evidence>
<sequence>MNIFKNLCIGIGVLCLASCASRTPVAQEMELTQYVHPNIGTVHSRWFFYTPAAVPFGMAKLGASTNGTYGNEQGWEAVGYDETHTSIDGFPCMHEFQIGGILLMPTVGTVKNIPGKLETPDEGYRSRFDKKDEYATPGYYSVLLKDYQVKVELTATERVGFQRYTFPKSDSSHVIMDIGNRLGESGNVRDAYIKQVDESTIEGYVVTEPEYVKKYQAGATVPMYFYAKLSQSPNSVNVLFRGKDLMEKTEIKGAGAMMVLNYDTSKDQVIDLKIGLSYTSIENAKLNLEKEAENLSFDEAKALAKEKWNDALNRIVVSGGTEESRIKFYTGLYHALLGRGLASDVNGAYPKNEGSIGQIKLKQDGTPEYNHYNTDAIWGGYWNLTNLWAIAYPEYYNDWVQSQVIMYKDAGWLGDGIAASKYVSGVGTNMVSIALAGAYNSGIRDFDVETAYQAALKNELEWKGRIEGAGKMDVRQFVERGYVPYNNDVFFGTHDKGSSFSVSHTLEYSFSAYAVAQWAKVLGKQDDYKRLMELSTGWAKLFDDESKVVRPRVESGEFIDNFNPLEPWRGFQEGNAVQYTFFVPQDPEGLIQRVGNDLFNNRLDSIFTEARKSIFGGGKVTYAFSGLQSPYNHGNQPNLHISWLFNFSGKPYLTQKWTRLICDEFYGVTGEHGYGYGQDEDQGQLGAWYVLAGMGLFDVQGGVCDKPTFQIGSPLFDKVEIKLNPQYAKGKSFVIEVENNTPDAYYIQSAEFNGKPLNDCWIYREDFFKGGTLKLKMGNTPNVEWGKDVLPYYGK</sequence>
<dbReference type="InterPro" id="IPR050883">
    <property type="entry name" value="PNGase"/>
</dbReference>
<comment type="subunit">
    <text evidence="2">Monomer.</text>
</comment>
<evidence type="ECO:0000256" key="4">
    <source>
        <dbReference type="SAM" id="SignalP"/>
    </source>
</evidence>
<dbReference type="Pfam" id="PF17678">
    <property type="entry name" value="Glyco_hydro_92N"/>
    <property type="match status" value="1"/>
</dbReference>
<dbReference type="InterPro" id="IPR005887">
    <property type="entry name" value="GH92_a_mannosidase_put"/>
</dbReference>
<gene>
    <name evidence="7" type="ORF">DWY20_11985</name>
</gene>
<feature type="domain" description="Glycosyl hydrolase family 92 N-terminal" evidence="6">
    <location>
        <begin position="34"/>
        <end position="277"/>
    </location>
</feature>
<comment type="cofactor">
    <cofactor evidence="1">
        <name>Ca(2+)</name>
        <dbReference type="ChEBI" id="CHEBI:29108"/>
    </cofactor>
</comment>
<evidence type="ECO:0000313" key="7">
    <source>
        <dbReference type="EMBL" id="RGR92997.1"/>
    </source>
</evidence>
<dbReference type="GO" id="GO:0030246">
    <property type="term" value="F:carbohydrate binding"/>
    <property type="evidence" value="ECO:0007669"/>
    <property type="project" value="InterPro"/>
</dbReference>
<dbReference type="Proteomes" id="UP000285864">
    <property type="component" value="Unassembled WGS sequence"/>
</dbReference>
<evidence type="ECO:0000256" key="1">
    <source>
        <dbReference type="ARBA" id="ARBA00001913"/>
    </source>
</evidence>
<accession>A0A412GDZ9</accession>
<dbReference type="Gene3D" id="3.30.2080.10">
    <property type="entry name" value="GH92 mannosidase domain"/>
    <property type="match status" value="1"/>
</dbReference>
<dbReference type="InterPro" id="IPR012939">
    <property type="entry name" value="Glyco_hydro_92"/>
</dbReference>
<dbReference type="Gene3D" id="2.70.98.10">
    <property type="match status" value="1"/>
</dbReference>
<evidence type="ECO:0000256" key="2">
    <source>
        <dbReference type="ARBA" id="ARBA00011245"/>
    </source>
</evidence>
<feature type="chain" id="PRO_5018981601" evidence="4">
    <location>
        <begin position="27"/>
        <end position="795"/>
    </location>
</feature>
<evidence type="ECO:0000259" key="5">
    <source>
        <dbReference type="Pfam" id="PF07971"/>
    </source>
</evidence>
<keyword evidence="7" id="KW-0378">Hydrolase</keyword>
<reference evidence="7 8" key="1">
    <citation type="submission" date="2018-08" db="EMBL/GenBank/DDBJ databases">
        <title>A genome reference for cultivated species of the human gut microbiota.</title>
        <authorList>
            <person name="Zou Y."/>
            <person name="Xue W."/>
            <person name="Luo G."/>
        </authorList>
    </citation>
    <scope>NUCLEOTIDE SEQUENCE [LARGE SCALE GENOMIC DNA]</scope>
    <source>
        <strain evidence="7 8">AF24-2</strain>
    </source>
</reference>
<organism evidence="7 8">
    <name type="scientific">Phocaeicola coprocola</name>
    <dbReference type="NCBI Taxonomy" id="310298"/>
    <lineage>
        <taxon>Bacteria</taxon>
        <taxon>Pseudomonadati</taxon>
        <taxon>Bacteroidota</taxon>
        <taxon>Bacteroidia</taxon>
        <taxon>Bacteroidales</taxon>
        <taxon>Bacteroidaceae</taxon>
        <taxon>Phocaeicola</taxon>
    </lineage>
</organism>
<keyword evidence="8" id="KW-1185">Reference proteome</keyword>
<evidence type="ECO:0000259" key="6">
    <source>
        <dbReference type="Pfam" id="PF17678"/>
    </source>
</evidence>
<dbReference type="GO" id="GO:0000224">
    <property type="term" value="F:peptide-N4-(N-acetyl-beta-glucosaminyl)asparagine amidase activity"/>
    <property type="evidence" value="ECO:0007669"/>
    <property type="project" value="TreeGrafter"/>
</dbReference>
<dbReference type="PANTHER" id="PTHR12143">
    <property type="entry name" value="PEPTIDE N-GLYCANASE PNGASE -RELATED"/>
    <property type="match status" value="1"/>
</dbReference>
<dbReference type="GO" id="GO:0006516">
    <property type="term" value="P:glycoprotein catabolic process"/>
    <property type="evidence" value="ECO:0007669"/>
    <property type="project" value="TreeGrafter"/>
</dbReference>
<dbReference type="AlphaFoldDB" id="A0A412GDZ9"/>
<dbReference type="Pfam" id="PF07971">
    <property type="entry name" value="Glyco_hydro_92"/>
    <property type="match status" value="1"/>
</dbReference>
<dbReference type="GO" id="GO:0005975">
    <property type="term" value="P:carbohydrate metabolic process"/>
    <property type="evidence" value="ECO:0007669"/>
    <property type="project" value="InterPro"/>
</dbReference>
<dbReference type="SUPFAM" id="SSF48208">
    <property type="entry name" value="Six-hairpin glycosidases"/>
    <property type="match status" value="1"/>
</dbReference>
<dbReference type="InterPro" id="IPR041371">
    <property type="entry name" value="GH92_N"/>
</dbReference>
<keyword evidence="3" id="KW-0106">Calcium</keyword>
<dbReference type="InterPro" id="IPR008928">
    <property type="entry name" value="6-hairpin_glycosidase_sf"/>
</dbReference>
<proteinExistence type="predicted"/>
<dbReference type="RefSeq" id="WP_118485042.1">
    <property type="nucleotide sequence ID" value="NZ_CAUELD010000038.1"/>
</dbReference>
<name>A0A412GDZ9_9BACT</name>
<dbReference type="Gene3D" id="1.20.1050.60">
    <property type="entry name" value="alpha-1,2-mannosidase"/>
    <property type="match status" value="1"/>
</dbReference>